<dbReference type="AlphaFoldDB" id="A0A916UEU4"/>
<gene>
    <name evidence="2" type="ORF">GCM10010994_31990</name>
</gene>
<dbReference type="Proteomes" id="UP000637002">
    <property type="component" value="Unassembled WGS sequence"/>
</dbReference>
<evidence type="ECO:0000313" key="2">
    <source>
        <dbReference type="EMBL" id="GGC71068.1"/>
    </source>
</evidence>
<feature type="region of interest" description="Disordered" evidence="1">
    <location>
        <begin position="62"/>
        <end position="82"/>
    </location>
</feature>
<reference evidence="2" key="2">
    <citation type="submission" date="2020-09" db="EMBL/GenBank/DDBJ databases">
        <authorList>
            <person name="Sun Q."/>
            <person name="Zhou Y."/>
        </authorList>
    </citation>
    <scope>NUCLEOTIDE SEQUENCE</scope>
    <source>
        <strain evidence="2">CGMCC 1.12919</strain>
    </source>
</reference>
<protein>
    <submittedName>
        <fullName evidence="2">Uncharacterized protein</fullName>
    </submittedName>
</protein>
<evidence type="ECO:0000256" key="1">
    <source>
        <dbReference type="SAM" id="MobiDB-lite"/>
    </source>
</evidence>
<keyword evidence="3" id="KW-1185">Reference proteome</keyword>
<dbReference type="EMBL" id="BMGG01000005">
    <property type="protein sequence ID" value="GGC71068.1"/>
    <property type="molecule type" value="Genomic_DNA"/>
</dbReference>
<evidence type="ECO:0000313" key="3">
    <source>
        <dbReference type="Proteomes" id="UP000637002"/>
    </source>
</evidence>
<proteinExistence type="predicted"/>
<comment type="caution">
    <text evidence="2">The sequence shown here is derived from an EMBL/GenBank/DDBJ whole genome shotgun (WGS) entry which is preliminary data.</text>
</comment>
<reference evidence="2" key="1">
    <citation type="journal article" date="2014" name="Int. J. Syst. Evol. Microbiol.">
        <title>Complete genome sequence of Corynebacterium casei LMG S-19264T (=DSM 44701T), isolated from a smear-ripened cheese.</title>
        <authorList>
            <consortium name="US DOE Joint Genome Institute (JGI-PGF)"/>
            <person name="Walter F."/>
            <person name="Albersmeier A."/>
            <person name="Kalinowski J."/>
            <person name="Ruckert C."/>
        </authorList>
    </citation>
    <scope>NUCLEOTIDE SEQUENCE</scope>
    <source>
        <strain evidence="2">CGMCC 1.12919</strain>
    </source>
</reference>
<accession>A0A916UEU4</accession>
<sequence length="118" mass="12484">MTVEPGLLERGRTGLASGGSVWRGEVEGLKKRIGARYKAAQRAAERRHMSRIAGATLRRRLGSFAQPGGPPSAANDNSDAGKILPHSKSRLAALETLSERVLLTSILDASALLTLVLA</sequence>
<organism evidence="2 3">
    <name type="scientific">Chelatococcus reniformis</name>
    <dbReference type="NCBI Taxonomy" id="1494448"/>
    <lineage>
        <taxon>Bacteria</taxon>
        <taxon>Pseudomonadati</taxon>
        <taxon>Pseudomonadota</taxon>
        <taxon>Alphaproteobacteria</taxon>
        <taxon>Hyphomicrobiales</taxon>
        <taxon>Chelatococcaceae</taxon>
        <taxon>Chelatococcus</taxon>
    </lineage>
</organism>
<name>A0A916UEU4_9HYPH</name>